<comment type="caution">
    <text evidence="1">The sequence shown here is derived from an EMBL/GenBank/DDBJ whole genome shotgun (WGS) entry which is preliminary data.</text>
</comment>
<gene>
    <name evidence="1" type="ORF">CDAR_4221</name>
</gene>
<dbReference type="AlphaFoldDB" id="A0AAV4N6Q8"/>
<sequence>MRHLTTANIRVEVGKAEPRTASHRSLPIKGGQPLPVWSRYRISVTITGSGFAAPDLITACSFLEKRSGAHIPEPSPPQCMGNFHISDLKLSVSPYGHFKRH</sequence>
<organism evidence="1 2">
    <name type="scientific">Caerostris darwini</name>
    <dbReference type="NCBI Taxonomy" id="1538125"/>
    <lineage>
        <taxon>Eukaryota</taxon>
        <taxon>Metazoa</taxon>
        <taxon>Ecdysozoa</taxon>
        <taxon>Arthropoda</taxon>
        <taxon>Chelicerata</taxon>
        <taxon>Arachnida</taxon>
        <taxon>Araneae</taxon>
        <taxon>Araneomorphae</taxon>
        <taxon>Entelegynae</taxon>
        <taxon>Araneoidea</taxon>
        <taxon>Araneidae</taxon>
        <taxon>Caerostris</taxon>
    </lineage>
</organism>
<accession>A0AAV4N6Q8</accession>
<name>A0AAV4N6Q8_9ARAC</name>
<dbReference type="EMBL" id="BPLQ01001202">
    <property type="protein sequence ID" value="GIX79638.1"/>
    <property type="molecule type" value="Genomic_DNA"/>
</dbReference>
<reference evidence="1 2" key="1">
    <citation type="submission" date="2021-06" db="EMBL/GenBank/DDBJ databases">
        <title>Caerostris darwini draft genome.</title>
        <authorList>
            <person name="Kono N."/>
            <person name="Arakawa K."/>
        </authorList>
    </citation>
    <scope>NUCLEOTIDE SEQUENCE [LARGE SCALE GENOMIC DNA]</scope>
</reference>
<keyword evidence="2" id="KW-1185">Reference proteome</keyword>
<proteinExistence type="predicted"/>
<evidence type="ECO:0000313" key="2">
    <source>
        <dbReference type="Proteomes" id="UP001054837"/>
    </source>
</evidence>
<protein>
    <submittedName>
        <fullName evidence="1">Uncharacterized protein</fullName>
    </submittedName>
</protein>
<evidence type="ECO:0000313" key="1">
    <source>
        <dbReference type="EMBL" id="GIX79638.1"/>
    </source>
</evidence>
<dbReference type="Proteomes" id="UP001054837">
    <property type="component" value="Unassembled WGS sequence"/>
</dbReference>